<evidence type="ECO:0000313" key="3">
    <source>
        <dbReference type="Proteomes" id="UP001233999"/>
    </source>
</evidence>
<feature type="transmembrane region" description="Helical" evidence="1">
    <location>
        <begin position="116"/>
        <end position="140"/>
    </location>
</feature>
<gene>
    <name evidence="2" type="ORF">L9F63_024448</name>
</gene>
<proteinExistence type="predicted"/>
<sequence>MVNPFNSYDVMFTRALVSYWRQFSCHPTIAKRVKFHLCPGMFQDLPHQNIALGKCVVICITDILCDNNVMSQCMLLEPQQMATSFYERSCTAAAIIHQLVCLEHLQVNEFQNSSRLFIRGLFIFCIFLLVVFLPASSFMATSFSMSSS</sequence>
<keyword evidence="3" id="KW-1185">Reference proteome</keyword>
<feature type="non-terminal residue" evidence="2">
    <location>
        <position position="1"/>
    </location>
</feature>
<evidence type="ECO:0000313" key="2">
    <source>
        <dbReference type="EMBL" id="KAJ9579449.1"/>
    </source>
</evidence>
<dbReference type="AlphaFoldDB" id="A0AAD8E7C6"/>
<reference evidence="2" key="2">
    <citation type="submission" date="2023-05" db="EMBL/GenBank/DDBJ databases">
        <authorList>
            <person name="Fouks B."/>
        </authorList>
    </citation>
    <scope>NUCLEOTIDE SEQUENCE</scope>
    <source>
        <strain evidence="2">Stay&amp;Tobe</strain>
        <tissue evidence="2">Testes</tissue>
    </source>
</reference>
<accession>A0AAD8E7C6</accession>
<comment type="caution">
    <text evidence="2">The sequence shown here is derived from an EMBL/GenBank/DDBJ whole genome shotgun (WGS) entry which is preliminary data.</text>
</comment>
<organism evidence="2 3">
    <name type="scientific">Diploptera punctata</name>
    <name type="common">Pacific beetle cockroach</name>
    <dbReference type="NCBI Taxonomy" id="6984"/>
    <lineage>
        <taxon>Eukaryota</taxon>
        <taxon>Metazoa</taxon>
        <taxon>Ecdysozoa</taxon>
        <taxon>Arthropoda</taxon>
        <taxon>Hexapoda</taxon>
        <taxon>Insecta</taxon>
        <taxon>Pterygota</taxon>
        <taxon>Neoptera</taxon>
        <taxon>Polyneoptera</taxon>
        <taxon>Dictyoptera</taxon>
        <taxon>Blattodea</taxon>
        <taxon>Blaberoidea</taxon>
        <taxon>Blaberidae</taxon>
        <taxon>Diplopterinae</taxon>
        <taxon>Diploptera</taxon>
    </lineage>
</organism>
<keyword evidence="1" id="KW-0472">Membrane</keyword>
<protein>
    <submittedName>
        <fullName evidence="2">Uncharacterized protein</fullName>
    </submittedName>
</protein>
<evidence type="ECO:0000256" key="1">
    <source>
        <dbReference type="SAM" id="Phobius"/>
    </source>
</evidence>
<dbReference type="EMBL" id="JASPKZ010008417">
    <property type="protein sequence ID" value="KAJ9579449.1"/>
    <property type="molecule type" value="Genomic_DNA"/>
</dbReference>
<keyword evidence="1" id="KW-1133">Transmembrane helix</keyword>
<name>A0AAD8E7C6_DIPPU</name>
<keyword evidence="1" id="KW-0812">Transmembrane</keyword>
<reference evidence="2" key="1">
    <citation type="journal article" date="2023" name="IScience">
        <title>Live-bearing cockroach genome reveals convergent evolutionary mechanisms linked to viviparity in insects and beyond.</title>
        <authorList>
            <person name="Fouks B."/>
            <person name="Harrison M.C."/>
            <person name="Mikhailova A.A."/>
            <person name="Marchal E."/>
            <person name="English S."/>
            <person name="Carruthers M."/>
            <person name="Jennings E.C."/>
            <person name="Chiamaka E.L."/>
            <person name="Frigard R.A."/>
            <person name="Pippel M."/>
            <person name="Attardo G.M."/>
            <person name="Benoit J.B."/>
            <person name="Bornberg-Bauer E."/>
            <person name="Tobe S.S."/>
        </authorList>
    </citation>
    <scope>NUCLEOTIDE SEQUENCE</scope>
    <source>
        <strain evidence="2">Stay&amp;Tobe</strain>
    </source>
</reference>
<dbReference type="Proteomes" id="UP001233999">
    <property type="component" value="Unassembled WGS sequence"/>
</dbReference>